<keyword evidence="1" id="KW-0812">Transmembrane</keyword>
<feature type="transmembrane region" description="Helical" evidence="1">
    <location>
        <begin position="251"/>
        <end position="269"/>
    </location>
</feature>
<keyword evidence="1" id="KW-1133">Transmembrane helix</keyword>
<feature type="domain" description="DUF155" evidence="2">
    <location>
        <begin position="54"/>
        <end position="228"/>
    </location>
</feature>
<dbReference type="InterPro" id="IPR003734">
    <property type="entry name" value="DUF155"/>
</dbReference>
<dbReference type="PANTHER" id="PTHR16255">
    <property type="entry name" value="REQUIRED FOR MEIOTIC NUCLEAR DIVISION PROTEIN 1 HOMOLOG"/>
    <property type="match status" value="1"/>
</dbReference>
<dbReference type="EMBL" id="JAESWA010000023">
    <property type="protein sequence ID" value="MBL4933149.1"/>
    <property type="molecule type" value="Genomic_DNA"/>
</dbReference>
<name>A0A937K5K8_9CLOT</name>
<proteinExistence type="predicted"/>
<reference evidence="3" key="1">
    <citation type="submission" date="2021-01" db="EMBL/GenBank/DDBJ databases">
        <title>Genome public.</title>
        <authorList>
            <person name="Liu C."/>
            <person name="Sun Q."/>
        </authorList>
    </citation>
    <scope>NUCLEOTIDE SEQUENCE</scope>
    <source>
        <strain evidence="3">YIM B02565</strain>
    </source>
</reference>
<dbReference type="AlphaFoldDB" id="A0A937K5K8"/>
<organism evidence="3 4">
    <name type="scientific">Clostridium paridis</name>
    <dbReference type="NCBI Taxonomy" id="2803863"/>
    <lineage>
        <taxon>Bacteria</taxon>
        <taxon>Bacillati</taxon>
        <taxon>Bacillota</taxon>
        <taxon>Clostridia</taxon>
        <taxon>Eubacteriales</taxon>
        <taxon>Clostridiaceae</taxon>
        <taxon>Clostridium</taxon>
    </lineage>
</organism>
<dbReference type="Pfam" id="PF02582">
    <property type="entry name" value="DUF155"/>
    <property type="match status" value="1"/>
</dbReference>
<dbReference type="PANTHER" id="PTHR16255:SF1">
    <property type="entry name" value="REQUIRED FOR MEIOTIC NUCLEAR DIVISION PROTEIN 1 HOMOLOG"/>
    <property type="match status" value="1"/>
</dbReference>
<gene>
    <name evidence="3" type="ORF">JK634_15145</name>
</gene>
<accession>A0A937K5K8</accession>
<evidence type="ECO:0000259" key="2">
    <source>
        <dbReference type="Pfam" id="PF02582"/>
    </source>
</evidence>
<dbReference type="InterPro" id="IPR051624">
    <property type="entry name" value="RMD1/Sad1-interacting"/>
</dbReference>
<comment type="caution">
    <text evidence="3">The sequence shown here is derived from an EMBL/GenBank/DDBJ whole genome shotgun (WGS) entry which is preliminary data.</text>
</comment>
<dbReference type="RefSeq" id="WP_202768517.1">
    <property type="nucleotide sequence ID" value="NZ_JAESWA010000023.1"/>
</dbReference>
<evidence type="ECO:0000313" key="4">
    <source>
        <dbReference type="Proteomes" id="UP000623681"/>
    </source>
</evidence>
<sequence length="279" mass="32452">MTKFHFTSRAICSEFNISKISNYYNIIKKIKWEEPLVLKEQHLSSFNNSENKMVYIYYFGSIVFVNFTEREIDEFIENIRNIPQSIKSMNKDMKYDCIEEYDIVSDKSEEAEMGFEVYNTKDIENYHLDMTALVLAKSVALETIENRVSVVLDEVEKIILSLKKGKVNITGKKSASIIGRVLSFKHTTISYIMLLDKPDITWKNQNAEIFFNDIADLFELDERYKVLNAKIQSLLDTTEIFADLSHTRTSTILEIIVILLILIEVIFAFEGPIKELFSK</sequence>
<keyword evidence="4" id="KW-1185">Reference proteome</keyword>
<protein>
    <submittedName>
        <fullName evidence="3">RMD1 family protein</fullName>
    </submittedName>
</protein>
<evidence type="ECO:0000256" key="1">
    <source>
        <dbReference type="SAM" id="Phobius"/>
    </source>
</evidence>
<dbReference type="Proteomes" id="UP000623681">
    <property type="component" value="Unassembled WGS sequence"/>
</dbReference>
<evidence type="ECO:0000313" key="3">
    <source>
        <dbReference type="EMBL" id="MBL4933149.1"/>
    </source>
</evidence>
<keyword evidence="1" id="KW-0472">Membrane</keyword>